<dbReference type="InterPro" id="IPR004107">
    <property type="entry name" value="Integrase_SAM-like_N"/>
</dbReference>
<dbReference type="Gene3D" id="1.10.150.130">
    <property type="match status" value="1"/>
</dbReference>
<organism evidence="8 9">
    <name type="scientific">Acetobacter pasteurianus</name>
    <name type="common">Acetobacter turbidans</name>
    <dbReference type="NCBI Taxonomy" id="438"/>
    <lineage>
        <taxon>Bacteria</taxon>
        <taxon>Pseudomonadati</taxon>
        <taxon>Pseudomonadota</taxon>
        <taxon>Alphaproteobacteria</taxon>
        <taxon>Acetobacterales</taxon>
        <taxon>Acetobacteraceae</taxon>
        <taxon>Acetobacter</taxon>
    </lineage>
</organism>
<evidence type="ECO:0000256" key="3">
    <source>
        <dbReference type="ARBA" id="ARBA00023125"/>
    </source>
</evidence>
<feature type="domain" description="Core-binding (CB)" evidence="7">
    <location>
        <begin position="170"/>
        <end position="255"/>
    </location>
</feature>
<dbReference type="EMBL" id="LYUD01000097">
    <property type="protein sequence ID" value="OAZ73301.1"/>
    <property type="molecule type" value="Genomic_DNA"/>
</dbReference>
<dbReference type="InterPro" id="IPR010998">
    <property type="entry name" value="Integrase_recombinase_N"/>
</dbReference>
<comment type="caution">
    <text evidence="8">The sequence shown here is derived from an EMBL/GenBank/DDBJ whole genome shotgun (WGS) entry which is preliminary data.</text>
</comment>
<name>A0A1A0DEN0_ACEPA</name>
<dbReference type="AlphaFoldDB" id="A0A1A0DEN0"/>
<dbReference type="PANTHER" id="PTHR30349">
    <property type="entry name" value="PHAGE INTEGRASE-RELATED"/>
    <property type="match status" value="1"/>
</dbReference>
<dbReference type="InterPro" id="IPR011010">
    <property type="entry name" value="DNA_brk_join_enz"/>
</dbReference>
<dbReference type="GO" id="GO:0003677">
    <property type="term" value="F:DNA binding"/>
    <property type="evidence" value="ECO:0007669"/>
    <property type="project" value="UniProtKB-UniRule"/>
</dbReference>
<evidence type="ECO:0000259" key="7">
    <source>
        <dbReference type="PROSITE" id="PS51900"/>
    </source>
</evidence>
<evidence type="ECO:0000256" key="5">
    <source>
        <dbReference type="PROSITE-ProRule" id="PRU01248"/>
    </source>
</evidence>
<proteinExistence type="inferred from homology"/>
<dbReference type="GO" id="GO:0015074">
    <property type="term" value="P:DNA integration"/>
    <property type="evidence" value="ECO:0007669"/>
    <property type="project" value="UniProtKB-KW"/>
</dbReference>
<dbReference type="PROSITE" id="PS51900">
    <property type="entry name" value="CB"/>
    <property type="match status" value="1"/>
</dbReference>
<accession>A0A1A0DEN0</accession>
<feature type="domain" description="Tyr recombinase" evidence="6">
    <location>
        <begin position="285"/>
        <end position="489"/>
    </location>
</feature>
<dbReference type="Gene3D" id="1.10.443.10">
    <property type="entry name" value="Intergrase catalytic core"/>
    <property type="match status" value="1"/>
</dbReference>
<evidence type="ECO:0000256" key="2">
    <source>
        <dbReference type="ARBA" id="ARBA00022908"/>
    </source>
</evidence>
<evidence type="ECO:0000313" key="9">
    <source>
        <dbReference type="Proteomes" id="UP000093796"/>
    </source>
</evidence>
<gene>
    <name evidence="8" type="ORF">SRCM100623_00895</name>
</gene>
<keyword evidence="4" id="KW-0233">DNA recombination</keyword>
<sequence length="509" mass="57167">MFGLRRAASGLWSARLSIPRNRWKDVGQAFQTKSGIRQDFVKSLQTKDKQEAIQRRDAALAALRSVVNEKLREIGKPPLGGEWEASGMGITEKAVVDALSARKQIDQASDAYEPVQDAYGNVNENIPATEQEHVKHVLTEFAAEFSEKLPPAEGRRYLQTFMGVLEGQETPLDPLAERWLADARRLVSTGLLNRHKRVLTIFWKYLDSVGVARVVQKVDKRLARRFREWLIAKGKEANTVNSYLSSLRSFWTWLDDAGEVSDSNPWSGMSGGLKKLAKKDAKARGEKRPFTDDELLLLLKGQPSSRQRAQMIKDVFRLGLLTGARQNELCSLTRGRVVVPDDPAELWGVEVTEDVSKTENSVRTIPLHPLAREIVERRLKDCTSQQADDLDAPLFPECPPGGEDNKRGWTFSKDFLRYRKAVLGDEGNGTDFHSTRRCFSTFMEVARANGVNACTDLVIDHLIGHKAERLAANTYAAKQLDWSLYSEAILGMVEKGMSEKVRAAMLDER</sequence>
<dbReference type="SUPFAM" id="SSF56349">
    <property type="entry name" value="DNA breaking-rejoining enzymes"/>
    <property type="match status" value="1"/>
</dbReference>
<dbReference type="PROSITE" id="PS51898">
    <property type="entry name" value="TYR_RECOMBINASE"/>
    <property type="match status" value="1"/>
</dbReference>
<dbReference type="InterPro" id="IPR013762">
    <property type="entry name" value="Integrase-like_cat_sf"/>
</dbReference>
<dbReference type="PATRIC" id="fig|438.15.peg.1038"/>
<evidence type="ECO:0000256" key="1">
    <source>
        <dbReference type="ARBA" id="ARBA00008857"/>
    </source>
</evidence>
<evidence type="ECO:0000256" key="4">
    <source>
        <dbReference type="ARBA" id="ARBA00023172"/>
    </source>
</evidence>
<dbReference type="Pfam" id="PF02899">
    <property type="entry name" value="Phage_int_SAM_1"/>
    <property type="match status" value="1"/>
</dbReference>
<dbReference type="InterPro" id="IPR044068">
    <property type="entry name" value="CB"/>
</dbReference>
<evidence type="ECO:0000313" key="8">
    <source>
        <dbReference type="EMBL" id="OAZ73301.1"/>
    </source>
</evidence>
<keyword evidence="3 5" id="KW-0238">DNA-binding</keyword>
<reference evidence="8 9" key="1">
    <citation type="submission" date="2016-05" db="EMBL/GenBank/DDBJ databases">
        <title>Genome sequencing of Acetobacter pasteurianus strain SRCM100623.</title>
        <authorList>
            <person name="Song Y.R."/>
        </authorList>
    </citation>
    <scope>NUCLEOTIDE SEQUENCE [LARGE SCALE GENOMIC DNA]</scope>
    <source>
        <strain evidence="8 9">SRCM100623</strain>
    </source>
</reference>
<evidence type="ECO:0000259" key="6">
    <source>
        <dbReference type="PROSITE" id="PS51898"/>
    </source>
</evidence>
<keyword evidence="2" id="KW-0229">DNA integration</keyword>
<dbReference type="GO" id="GO:0006310">
    <property type="term" value="P:DNA recombination"/>
    <property type="evidence" value="ECO:0007669"/>
    <property type="project" value="UniProtKB-KW"/>
</dbReference>
<dbReference type="InterPro" id="IPR050090">
    <property type="entry name" value="Tyrosine_recombinase_XerCD"/>
</dbReference>
<dbReference type="InterPro" id="IPR002104">
    <property type="entry name" value="Integrase_catalytic"/>
</dbReference>
<evidence type="ECO:0008006" key="10">
    <source>
        <dbReference type="Google" id="ProtNLM"/>
    </source>
</evidence>
<dbReference type="PANTHER" id="PTHR30349:SF41">
    <property type="entry name" value="INTEGRASE_RECOMBINASE PROTEIN MJ0367-RELATED"/>
    <property type="match status" value="1"/>
</dbReference>
<dbReference type="Proteomes" id="UP000093796">
    <property type="component" value="Unassembled WGS sequence"/>
</dbReference>
<protein>
    <recommendedName>
        <fullName evidence="10">Tyr recombinase domain-containing protein</fullName>
    </recommendedName>
</protein>
<comment type="similarity">
    <text evidence="1">Belongs to the 'phage' integrase family.</text>
</comment>